<dbReference type="InterPro" id="IPR025734">
    <property type="entry name" value="EspG"/>
</dbReference>
<sequence>MTTATFRAAAFRAVWQHLDLGAMPLVLHVEDAPAPWDELVRGGLARGGEVDPWLVGACKLLATPPRSADLRLGIGSSAVRALAASAGSGVVLAVLRGDAVTVRELPRADVPSALVGLLPREGDRVGAAELRGRFGAAVLDASGRRRRAQDVVDFHGLVGADVLRARLAALLDGLSG</sequence>
<reference evidence="5" key="2">
    <citation type="submission" date="2020-09" db="EMBL/GenBank/DDBJ databases">
        <authorList>
            <person name="Sun Q."/>
            <person name="Ohkuma M."/>
        </authorList>
    </citation>
    <scope>NUCLEOTIDE SEQUENCE</scope>
    <source>
        <strain evidence="5">JCM 3313</strain>
    </source>
</reference>
<dbReference type="Proteomes" id="UP000639606">
    <property type="component" value="Unassembled WGS sequence"/>
</dbReference>
<dbReference type="AlphaFoldDB" id="A0A918AT93"/>
<comment type="subcellular location">
    <subcellularLocation>
        <location evidence="1">Cytoplasm</location>
    </subcellularLocation>
</comment>
<dbReference type="EMBL" id="BMRG01000020">
    <property type="protein sequence ID" value="GGP80660.1"/>
    <property type="molecule type" value="Genomic_DNA"/>
</dbReference>
<evidence type="ECO:0000256" key="3">
    <source>
        <dbReference type="ARBA" id="ARBA00022490"/>
    </source>
</evidence>
<evidence type="ECO:0000256" key="2">
    <source>
        <dbReference type="ARBA" id="ARBA00006411"/>
    </source>
</evidence>
<evidence type="ECO:0008006" key="7">
    <source>
        <dbReference type="Google" id="ProtNLM"/>
    </source>
</evidence>
<keyword evidence="6" id="KW-1185">Reference proteome</keyword>
<evidence type="ECO:0000313" key="6">
    <source>
        <dbReference type="Proteomes" id="UP000639606"/>
    </source>
</evidence>
<evidence type="ECO:0000313" key="5">
    <source>
        <dbReference type="EMBL" id="GGP80660.1"/>
    </source>
</evidence>
<name>A0A918AT93_9PSEU</name>
<comment type="caution">
    <text evidence="5">The sequence shown here is derived from an EMBL/GenBank/DDBJ whole genome shotgun (WGS) entry which is preliminary data.</text>
</comment>
<proteinExistence type="inferred from homology"/>
<accession>A0A918AT93</accession>
<protein>
    <recommendedName>
        <fullName evidence="7">ESAT-6 protein secretion system EspG family protein</fullName>
    </recommendedName>
</protein>
<reference evidence="5" key="1">
    <citation type="journal article" date="2014" name="Int. J. Syst. Evol. Microbiol.">
        <title>Complete genome sequence of Corynebacterium casei LMG S-19264T (=DSM 44701T), isolated from a smear-ripened cheese.</title>
        <authorList>
            <consortium name="US DOE Joint Genome Institute (JGI-PGF)"/>
            <person name="Walter F."/>
            <person name="Albersmeier A."/>
            <person name="Kalinowski J."/>
            <person name="Ruckert C."/>
        </authorList>
    </citation>
    <scope>NUCLEOTIDE SEQUENCE</scope>
    <source>
        <strain evidence="5">JCM 3313</strain>
    </source>
</reference>
<keyword evidence="4" id="KW-0143">Chaperone</keyword>
<dbReference type="Pfam" id="PF14011">
    <property type="entry name" value="ESX-1_EspG"/>
    <property type="match status" value="1"/>
</dbReference>
<evidence type="ECO:0000256" key="1">
    <source>
        <dbReference type="ARBA" id="ARBA00004496"/>
    </source>
</evidence>
<organism evidence="5 6">
    <name type="scientific">Saccharothrix coeruleofusca</name>
    <dbReference type="NCBI Taxonomy" id="33919"/>
    <lineage>
        <taxon>Bacteria</taxon>
        <taxon>Bacillati</taxon>
        <taxon>Actinomycetota</taxon>
        <taxon>Actinomycetes</taxon>
        <taxon>Pseudonocardiales</taxon>
        <taxon>Pseudonocardiaceae</taxon>
        <taxon>Saccharothrix</taxon>
    </lineage>
</organism>
<keyword evidence="3" id="KW-0963">Cytoplasm</keyword>
<gene>
    <name evidence="5" type="ORF">GCM10010185_63180</name>
</gene>
<evidence type="ECO:0000256" key="4">
    <source>
        <dbReference type="ARBA" id="ARBA00023186"/>
    </source>
</evidence>
<comment type="similarity">
    <text evidence="2">Belongs to the EspG family.</text>
</comment>
<dbReference type="RefSeq" id="WP_189226988.1">
    <property type="nucleotide sequence ID" value="NZ_BMRG01000020.1"/>
</dbReference>